<comment type="subcellular location">
    <subcellularLocation>
        <location evidence="1">Membrane</location>
    </subcellularLocation>
</comment>
<evidence type="ECO:0000256" key="6">
    <source>
        <dbReference type="SAM" id="MobiDB-lite"/>
    </source>
</evidence>
<gene>
    <name evidence="8" type="ORF">C2E21_6468</name>
</gene>
<dbReference type="GO" id="GO:0016020">
    <property type="term" value="C:membrane"/>
    <property type="evidence" value="ECO:0007669"/>
    <property type="project" value="UniProtKB-SubCell"/>
</dbReference>
<organism evidence="8 9">
    <name type="scientific">Chlorella sorokiniana</name>
    <name type="common">Freshwater green alga</name>
    <dbReference type="NCBI Taxonomy" id="3076"/>
    <lineage>
        <taxon>Eukaryota</taxon>
        <taxon>Viridiplantae</taxon>
        <taxon>Chlorophyta</taxon>
        <taxon>core chlorophytes</taxon>
        <taxon>Trebouxiophyceae</taxon>
        <taxon>Chlorellales</taxon>
        <taxon>Chlorellaceae</taxon>
        <taxon>Chlorella clade</taxon>
        <taxon>Chlorella</taxon>
    </lineage>
</organism>
<dbReference type="Gene3D" id="1.10.10.1740">
    <property type="entry name" value="Transmembrane protein 14-like"/>
    <property type="match status" value="1"/>
</dbReference>
<evidence type="ECO:0000256" key="5">
    <source>
        <dbReference type="ARBA" id="ARBA00023136"/>
    </source>
</evidence>
<dbReference type="InterPro" id="IPR005349">
    <property type="entry name" value="TMEM14"/>
</dbReference>
<dbReference type="InterPro" id="IPR044890">
    <property type="entry name" value="TMEM14_sf"/>
</dbReference>
<comment type="similarity">
    <text evidence="2">Belongs to the TMEM14 family.</text>
</comment>
<comment type="caution">
    <text evidence="8">The sequence shown here is derived from an EMBL/GenBank/DDBJ whole genome shotgun (WGS) entry which is preliminary data.</text>
</comment>
<sequence length="177" mass="18736">MGFVTSVGGLSAYWTRRSTLGLATGLGVGAAFAVGAWWIETNDPEKHELAHQTCLIASVLFGGAMGYRAGSNPYVGPGGTMLAALGGVSSAYHLKKMLEWRAYEQSRIHEAERLLRDYRFKHPEPAPEPLEPAWPHGPGASGSQGGGRGRGPPPNPPPHGGRPPHLDRQSPVPPGGF</sequence>
<dbReference type="AlphaFoldDB" id="A0A2P6TLN5"/>
<feature type="compositionally biased region" description="Pro residues" evidence="6">
    <location>
        <begin position="151"/>
        <end position="161"/>
    </location>
</feature>
<proteinExistence type="inferred from homology"/>
<feature type="transmembrane region" description="Helical" evidence="7">
    <location>
        <begin position="50"/>
        <end position="68"/>
    </location>
</feature>
<dbReference type="Pfam" id="PF03647">
    <property type="entry name" value="Tmemb_14"/>
    <property type="match status" value="1"/>
</dbReference>
<feature type="transmembrane region" description="Helical" evidence="7">
    <location>
        <begin position="20"/>
        <end position="38"/>
    </location>
</feature>
<keyword evidence="9" id="KW-1185">Reference proteome</keyword>
<dbReference type="Proteomes" id="UP000239899">
    <property type="component" value="Unassembled WGS sequence"/>
</dbReference>
<keyword evidence="3 7" id="KW-0812">Transmembrane</keyword>
<protein>
    <submittedName>
        <fullName evidence="8">UPF0136 domain</fullName>
    </submittedName>
</protein>
<accession>A0A2P6TLN5</accession>
<keyword evidence="4 7" id="KW-1133">Transmembrane helix</keyword>
<evidence type="ECO:0000256" key="1">
    <source>
        <dbReference type="ARBA" id="ARBA00004370"/>
    </source>
</evidence>
<reference evidence="8 9" key="1">
    <citation type="journal article" date="2018" name="Plant J.">
        <title>Genome sequences of Chlorella sorokiniana UTEX 1602 and Micractinium conductrix SAG 241.80: implications to maltose excretion by a green alga.</title>
        <authorList>
            <person name="Arriola M.B."/>
            <person name="Velmurugan N."/>
            <person name="Zhang Y."/>
            <person name="Plunkett M.H."/>
            <person name="Hondzo H."/>
            <person name="Barney B.M."/>
        </authorList>
    </citation>
    <scope>NUCLEOTIDE SEQUENCE [LARGE SCALE GENOMIC DNA]</scope>
    <source>
        <strain evidence="9">UTEX 1602</strain>
    </source>
</reference>
<evidence type="ECO:0000313" key="9">
    <source>
        <dbReference type="Proteomes" id="UP000239899"/>
    </source>
</evidence>
<evidence type="ECO:0000256" key="7">
    <source>
        <dbReference type="SAM" id="Phobius"/>
    </source>
</evidence>
<keyword evidence="5 7" id="KW-0472">Membrane</keyword>
<evidence type="ECO:0000256" key="4">
    <source>
        <dbReference type="ARBA" id="ARBA00022989"/>
    </source>
</evidence>
<name>A0A2P6TLN5_CHLSO</name>
<evidence type="ECO:0000256" key="3">
    <source>
        <dbReference type="ARBA" id="ARBA00022692"/>
    </source>
</evidence>
<dbReference type="EMBL" id="LHPG02000012">
    <property type="protein sequence ID" value="PRW45203.1"/>
    <property type="molecule type" value="Genomic_DNA"/>
</dbReference>
<evidence type="ECO:0000256" key="2">
    <source>
        <dbReference type="ARBA" id="ARBA00007590"/>
    </source>
</evidence>
<dbReference type="OrthoDB" id="5620at2759"/>
<feature type="compositionally biased region" description="Gly residues" evidence="6">
    <location>
        <begin position="139"/>
        <end position="150"/>
    </location>
</feature>
<evidence type="ECO:0000313" key="8">
    <source>
        <dbReference type="EMBL" id="PRW45203.1"/>
    </source>
</evidence>
<feature type="region of interest" description="Disordered" evidence="6">
    <location>
        <begin position="122"/>
        <end position="177"/>
    </location>
</feature>